<dbReference type="EMBL" id="QMKK01000022">
    <property type="protein sequence ID" value="RAX42516.1"/>
    <property type="molecule type" value="Genomic_DNA"/>
</dbReference>
<dbReference type="RefSeq" id="WP_112341002.1">
    <property type="nucleotide sequence ID" value="NZ_QMKK01000022.1"/>
</dbReference>
<dbReference type="AlphaFoldDB" id="A0A329YGM3"/>
<dbReference type="OrthoDB" id="8389210at2"/>
<comment type="caution">
    <text evidence="1">The sequence shown here is derived from an EMBL/GenBank/DDBJ whole genome shotgun (WGS) entry which is preliminary data.</text>
</comment>
<proteinExistence type="predicted"/>
<evidence type="ECO:0000313" key="2">
    <source>
        <dbReference type="Proteomes" id="UP000251205"/>
    </source>
</evidence>
<organism evidence="1 2">
    <name type="scientific">Rhizobium tropici</name>
    <dbReference type="NCBI Taxonomy" id="398"/>
    <lineage>
        <taxon>Bacteria</taxon>
        <taxon>Pseudomonadati</taxon>
        <taxon>Pseudomonadota</taxon>
        <taxon>Alphaproteobacteria</taxon>
        <taxon>Hyphomicrobiales</taxon>
        <taxon>Rhizobiaceae</taxon>
        <taxon>Rhizobium/Agrobacterium group</taxon>
        <taxon>Rhizobium</taxon>
    </lineage>
</organism>
<dbReference type="Proteomes" id="UP000251205">
    <property type="component" value="Unassembled WGS sequence"/>
</dbReference>
<gene>
    <name evidence="1" type="ORF">DQ393_06800</name>
</gene>
<sequence length="101" mass="10956">MTKVNPRPEVDWKIVVRSLKGTGTAEARILVEKTILEAGGIPLRLRDARRRLFILTTCACNGTPAIVDTEGGLVCMLALDDLIDVVLERGPTLGEVMKGAR</sequence>
<protein>
    <submittedName>
        <fullName evidence="1">Uncharacterized protein</fullName>
    </submittedName>
</protein>
<accession>A0A329YGM3</accession>
<evidence type="ECO:0000313" key="1">
    <source>
        <dbReference type="EMBL" id="RAX42516.1"/>
    </source>
</evidence>
<name>A0A329YGM3_RHITR</name>
<reference evidence="1 2" key="1">
    <citation type="submission" date="2018-06" db="EMBL/GenBank/DDBJ databases">
        <title>Whole Genome Sequence of an efficient microsymbiont, Rhizobium tropici.</title>
        <authorList>
            <person name="Srinivasan R."/>
            <person name="Singh H.V."/>
            <person name="Srivastava R."/>
            <person name="Kumari B."/>
            <person name="Radhakrishna A."/>
        </authorList>
    </citation>
    <scope>NUCLEOTIDE SEQUENCE [LARGE SCALE GENOMIC DNA]</scope>
    <source>
        <strain evidence="1 2">IGFRI Rhizo-19</strain>
    </source>
</reference>